<protein>
    <submittedName>
        <fullName evidence="1">Uncharacterized protein</fullName>
    </submittedName>
</protein>
<dbReference type="EMBL" id="MT141797">
    <property type="protein sequence ID" value="QJA70490.1"/>
    <property type="molecule type" value="Genomic_DNA"/>
</dbReference>
<sequence>MEKEKVTKKNVDIARLAFGAYQSYADKPASVKVFTYRDGNSIDLIYGQVNPCKFGDQCEGHACYCNNPKAYRKCHCSWYYGDKEADSKCEFYEPNPYWQDGDGDFYEQREKTLLYLKEKGLLEVSIEKLDIDAPKHYKNYHSIFEGEVIDAE</sequence>
<gene>
    <name evidence="1" type="ORF">MM415A03701_0007</name>
</gene>
<name>A0A6M3JKY6_9ZZZZ</name>
<proteinExistence type="predicted"/>
<reference evidence="1" key="1">
    <citation type="submission" date="2020-03" db="EMBL/GenBank/DDBJ databases">
        <title>The deep terrestrial virosphere.</title>
        <authorList>
            <person name="Holmfeldt K."/>
            <person name="Nilsson E."/>
            <person name="Simone D."/>
            <person name="Lopez-Fernandez M."/>
            <person name="Wu X."/>
            <person name="de Brujin I."/>
            <person name="Lundin D."/>
            <person name="Andersson A."/>
            <person name="Bertilsson S."/>
            <person name="Dopson M."/>
        </authorList>
    </citation>
    <scope>NUCLEOTIDE SEQUENCE</scope>
    <source>
        <strain evidence="1">MM415A03701</strain>
    </source>
</reference>
<accession>A0A6M3JKY6</accession>
<organism evidence="1">
    <name type="scientific">viral metagenome</name>
    <dbReference type="NCBI Taxonomy" id="1070528"/>
    <lineage>
        <taxon>unclassified sequences</taxon>
        <taxon>metagenomes</taxon>
        <taxon>organismal metagenomes</taxon>
    </lineage>
</organism>
<evidence type="ECO:0000313" key="1">
    <source>
        <dbReference type="EMBL" id="QJA70490.1"/>
    </source>
</evidence>
<dbReference type="AlphaFoldDB" id="A0A6M3JKY6"/>